<feature type="compositionally biased region" description="Polar residues" evidence="2">
    <location>
        <begin position="73"/>
        <end position="84"/>
    </location>
</feature>
<keyword evidence="4" id="KW-0483">Metalloprotease inhibitor</keyword>
<dbReference type="GO" id="GO:0030414">
    <property type="term" value="F:peptidase inhibitor activity"/>
    <property type="evidence" value="ECO:0007669"/>
    <property type="project" value="UniProtKB-KW"/>
</dbReference>
<keyword evidence="4" id="KW-0646">Protease inhibitor</keyword>
<feature type="compositionally biased region" description="Low complexity" evidence="2">
    <location>
        <begin position="61"/>
        <end position="72"/>
    </location>
</feature>
<dbReference type="Gene3D" id="2.40.128.10">
    <property type="match status" value="1"/>
</dbReference>
<protein>
    <submittedName>
        <fullName evidence="4">AprI/Inh family metalloprotease inhibitor</fullName>
    </submittedName>
</protein>
<keyword evidence="5" id="KW-1185">Reference proteome</keyword>
<evidence type="ECO:0000256" key="2">
    <source>
        <dbReference type="SAM" id="MobiDB-lite"/>
    </source>
</evidence>
<dbReference type="SUPFAM" id="SSF50882">
    <property type="entry name" value="beta-Barrel protease inhibitors"/>
    <property type="match status" value="1"/>
</dbReference>
<dbReference type="EMBL" id="CP146275">
    <property type="protein sequence ID" value="WWT33102.1"/>
    <property type="molecule type" value="Genomic_DNA"/>
</dbReference>
<keyword evidence="1" id="KW-0732">Signal</keyword>
<feature type="domain" description="Alkaline proteinase inhibitor/ Outer membrane lipoprotein Omp19" evidence="3">
    <location>
        <begin position="108"/>
        <end position="197"/>
    </location>
</feature>
<gene>
    <name evidence="4" type="ORF">V6617_01095</name>
</gene>
<reference evidence="4 5" key="1">
    <citation type="submission" date="2024-02" db="EMBL/GenBank/DDBJ databases">
        <title>Complete genome sequence of Pelagibacterium nitratireducens ZH15.</title>
        <authorList>
            <person name="Zhao L.H."/>
        </authorList>
    </citation>
    <scope>NUCLEOTIDE SEQUENCE [LARGE SCALE GENOMIC DNA]</scope>
    <source>
        <strain evidence="4 5">ZH15</strain>
    </source>
</reference>
<proteinExistence type="predicted"/>
<name>A0ABZ2HZU9_9HYPH</name>
<evidence type="ECO:0000256" key="1">
    <source>
        <dbReference type="ARBA" id="ARBA00022729"/>
    </source>
</evidence>
<evidence type="ECO:0000259" key="3">
    <source>
        <dbReference type="Pfam" id="PF02974"/>
    </source>
</evidence>
<dbReference type="InterPro" id="IPR016085">
    <property type="entry name" value="Protease_inh_B-barrel_dom"/>
</dbReference>
<dbReference type="RefSeq" id="WP_338608526.1">
    <property type="nucleotide sequence ID" value="NZ_CP146275.1"/>
</dbReference>
<dbReference type="Proteomes" id="UP001369958">
    <property type="component" value="Chromosome"/>
</dbReference>
<evidence type="ECO:0000313" key="5">
    <source>
        <dbReference type="Proteomes" id="UP001369958"/>
    </source>
</evidence>
<sequence length="199" mass="20160">MMVIGGTAVLGACSPTSFGRSAPTVTATPPPPTLQPVQTGSVSTSDLPPIDGSTVLPQDPPTTGTPTVPGNTASLDGSASTSSPGFLLDDVGSPGNTTGGRNLTGSVTIEQLLGGWTVMVGAEQCRLNLTYTAKGSTGRYRASTPGCMVEGLMDVTSWNLLGNQIQFYNESDELVGTLFQSGNRFVGTLAGGQSVSMVG</sequence>
<accession>A0ABZ2HZU9</accession>
<keyword evidence="4" id="KW-0481">Metalloenzyme inhibitor</keyword>
<organism evidence="4 5">
    <name type="scientific">Pelagibacterium nitratireducens</name>
    <dbReference type="NCBI Taxonomy" id="1046114"/>
    <lineage>
        <taxon>Bacteria</taxon>
        <taxon>Pseudomonadati</taxon>
        <taxon>Pseudomonadota</taxon>
        <taxon>Alphaproteobacteria</taxon>
        <taxon>Hyphomicrobiales</taxon>
        <taxon>Devosiaceae</taxon>
        <taxon>Pelagibacterium</taxon>
    </lineage>
</organism>
<dbReference type="InterPro" id="IPR021140">
    <property type="entry name" value="Inh/Omp19"/>
</dbReference>
<evidence type="ECO:0000313" key="4">
    <source>
        <dbReference type="EMBL" id="WWT33102.1"/>
    </source>
</evidence>
<feature type="region of interest" description="Disordered" evidence="2">
    <location>
        <begin position="21"/>
        <end position="102"/>
    </location>
</feature>
<dbReference type="Pfam" id="PF02974">
    <property type="entry name" value="Inh"/>
    <property type="match status" value="1"/>
</dbReference>